<protein>
    <submittedName>
        <fullName evidence="3">Amidase</fullName>
    </submittedName>
</protein>
<name>A0A1M6V3X2_PSETH</name>
<dbReference type="RefSeq" id="WP_073457877.1">
    <property type="nucleotide sequence ID" value="NZ_FRAP01000011.1"/>
</dbReference>
<dbReference type="OrthoDB" id="182039at2"/>
<evidence type="ECO:0000259" key="2">
    <source>
        <dbReference type="Pfam" id="PF01425"/>
    </source>
</evidence>
<dbReference type="SUPFAM" id="SSF75304">
    <property type="entry name" value="Amidase signature (AS) enzymes"/>
    <property type="match status" value="1"/>
</dbReference>
<dbReference type="Pfam" id="PF01425">
    <property type="entry name" value="Amidase"/>
    <property type="match status" value="1"/>
</dbReference>
<organism evidence="3 4">
    <name type="scientific">Pseudonocardia thermophila</name>
    <dbReference type="NCBI Taxonomy" id="1848"/>
    <lineage>
        <taxon>Bacteria</taxon>
        <taxon>Bacillati</taxon>
        <taxon>Actinomycetota</taxon>
        <taxon>Actinomycetes</taxon>
        <taxon>Pseudonocardiales</taxon>
        <taxon>Pseudonocardiaceae</taxon>
        <taxon>Pseudonocardia</taxon>
    </lineage>
</organism>
<dbReference type="GO" id="GO:0012505">
    <property type="term" value="C:endomembrane system"/>
    <property type="evidence" value="ECO:0007669"/>
    <property type="project" value="TreeGrafter"/>
</dbReference>
<evidence type="ECO:0000313" key="3">
    <source>
        <dbReference type="EMBL" id="SHK76138.1"/>
    </source>
</evidence>
<dbReference type="AlphaFoldDB" id="A0A1M6V3X2"/>
<dbReference type="PANTHER" id="PTHR43372">
    <property type="entry name" value="FATTY-ACID AMIDE HYDROLASE"/>
    <property type="match status" value="1"/>
</dbReference>
<dbReference type="EMBL" id="FRAP01000011">
    <property type="protein sequence ID" value="SHK76138.1"/>
    <property type="molecule type" value="Genomic_DNA"/>
</dbReference>
<dbReference type="InterPro" id="IPR052739">
    <property type="entry name" value="FAAH2"/>
</dbReference>
<dbReference type="InterPro" id="IPR036928">
    <property type="entry name" value="AS_sf"/>
</dbReference>
<dbReference type="STRING" id="1848.SAMN05443637_111181"/>
<feature type="domain" description="Amidase" evidence="2">
    <location>
        <begin position="43"/>
        <end position="465"/>
    </location>
</feature>
<dbReference type="Gene3D" id="3.90.1300.10">
    <property type="entry name" value="Amidase signature (AS) domain"/>
    <property type="match status" value="1"/>
</dbReference>
<accession>A0A1M6V3X2</accession>
<dbReference type="InterPro" id="IPR023631">
    <property type="entry name" value="Amidase_dom"/>
</dbReference>
<dbReference type="PANTHER" id="PTHR43372:SF4">
    <property type="entry name" value="FATTY-ACID AMIDE HYDROLASE 2"/>
    <property type="match status" value="1"/>
</dbReference>
<evidence type="ECO:0000256" key="1">
    <source>
        <dbReference type="SAM" id="MobiDB-lite"/>
    </source>
</evidence>
<proteinExistence type="predicted"/>
<keyword evidence="4" id="KW-1185">Reference proteome</keyword>
<gene>
    <name evidence="3" type="ORF">SAMN05443637_111181</name>
</gene>
<feature type="region of interest" description="Disordered" evidence="1">
    <location>
        <begin position="139"/>
        <end position="163"/>
    </location>
</feature>
<sequence length="487" mass="50629">MTSTAPTLAAMNGTRMLADLESGAVTAVELLERHLALLDGPGAALNAVVDTERAGALRAAAAVDAARSAGEPVGPLASLPVTVKDAFDAAGMRTSHGRLSDARQATVDSPLVRRLREAGAVVVGKTNVPVYLADHQSANEDFGRTRNPYDPQRSPGGSSGGSGAAVAAGLAVADFGSDLAGSLRVPAAWCGLFGHRPSNGIVSKLGHMPWPEGGLLEPMVSAVGPMTRSAADSARFLDAIAGAEGLEARAWRLELPPPRVSSLADARVAVWLDDPACPVDTETRDAIRAFADALARAGAHVEELTDPPVRGQEAIDLFVRLQAGEVVHGFDEEAYARSVRLVEEGATGRAGAMARGHLQSLRDALDDFEEQRAITARWADVHERHHVVLCPAAPCAAPVHSDVPVDRRTLVLDGREYPAADTVNAWSRISSLGRGPATVVPVGPGPVTGLPIGAQLLGAYLDDRTPLAVAMLAEEAGLIGFTPPEGF</sequence>
<reference evidence="3 4" key="1">
    <citation type="submission" date="2016-11" db="EMBL/GenBank/DDBJ databases">
        <authorList>
            <person name="Jaros S."/>
            <person name="Januszkiewicz K."/>
            <person name="Wedrychowicz H."/>
        </authorList>
    </citation>
    <scope>NUCLEOTIDE SEQUENCE [LARGE SCALE GENOMIC DNA]</scope>
    <source>
        <strain evidence="3 4">DSM 43832</strain>
    </source>
</reference>
<dbReference type="Proteomes" id="UP000184363">
    <property type="component" value="Unassembled WGS sequence"/>
</dbReference>
<evidence type="ECO:0000313" key="4">
    <source>
        <dbReference type="Proteomes" id="UP000184363"/>
    </source>
</evidence>